<accession>A0A7J8DTT3</accession>
<organism evidence="1 2">
    <name type="scientific">Molossus molossus</name>
    <name type="common">Pallas' mastiff bat</name>
    <name type="synonym">Vespertilio molossus</name>
    <dbReference type="NCBI Taxonomy" id="27622"/>
    <lineage>
        <taxon>Eukaryota</taxon>
        <taxon>Metazoa</taxon>
        <taxon>Chordata</taxon>
        <taxon>Craniata</taxon>
        <taxon>Vertebrata</taxon>
        <taxon>Euteleostomi</taxon>
        <taxon>Mammalia</taxon>
        <taxon>Eutheria</taxon>
        <taxon>Laurasiatheria</taxon>
        <taxon>Chiroptera</taxon>
        <taxon>Yangochiroptera</taxon>
        <taxon>Molossidae</taxon>
        <taxon>Molossus</taxon>
    </lineage>
</organism>
<name>A0A7J8DTT3_MOLMO</name>
<dbReference type="AlphaFoldDB" id="A0A7J8DTT3"/>
<reference evidence="1 2" key="1">
    <citation type="journal article" date="2020" name="Nature">
        <title>Six reference-quality genomes reveal evolution of bat adaptations.</title>
        <authorList>
            <person name="Jebb D."/>
            <person name="Huang Z."/>
            <person name="Pippel M."/>
            <person name="Hughes G.M."/>
            <person name="Lavrichenko K."/>
            <person name="Devanna P."/>
            <person name="Winkler S."/>
            <person name="Jermiin L.S."/>
            <person name="Skirmuntt E.C."/>
            <person name="Katzourakis A."/>
            <person name="Burkitt-Gray L."/>
            <person name="Ray D.A."/>
            <person name="Sullivan K.A.M."/>
            <person name="Roscito J.G."/>
            <person name="Kirilenko B.M."/>
            <person name="Davalos L.M."/>
            <person name="Corthals A.P."/>
            <person name="Power M.L."/>
            <person name="Jones G."/>
            <person name="Ransome R.D."/>
            <person name="Dechmann D.K.N."/>
            <person name="Locatelli A.G."/>
            <person name="Puechmaille S.J."/>
            <person name="Fedrigo O."/>
            <person name="Jarvis E.D."/>
            <person name="Hiller M."/>
            <person name="Vernes S.C."/>
            <person name="Myers E.W."/>
            <person name="Teeling E.C."/>
        </authorList>
    </citation>
    <scope>NUCLEOTIDE SEQUENCE [LARGE SCALE GENOMIC DNA]</scope>
    <source>
        <strain evidence="1">MMolMol1</strain>
        <tissue evidence="1">Muscle</tissue>
    </source>
</reference>
<sequence>MNFILKFGEHDLELLARGLANPIPTSHRKEDPPCPLEAVLSLCSMEELHMFSLSQEASKEKEKDQLLCPQTHKSGVTEVTPVNVELSAEMKRVHRKSILLSGYISNNKHWCLLHLNVDGEPE</sequence>
<dbReference type="InParanoid" id="A0A7J8DTT3"/>
<keyword evidence="2" id="KW-1185">Reference proteome</keyword>
<dbReference type="Proteomes" id="UP000550707">
    <property type="component" value="Unassembled WGS sequence"/>
</dbReference>
<dbReference type="EMBL" id="JACASF010000016">
    <property type="protein sequence ID" value="KAF6426399.1"/>
    <property type="molecule type" value="Genomic_DNA"/>
</dbReference>
<proteinExistence type="predicted"/>
<protein>
    <submittedName>
        <fullName evidence="1">Uncharacterized protein</fullName>
    </submittedName>
</protein>
<evidence type="ECO:0000313" key="2">
    <source>
        <dbReference type="Proteomes" id="UP000550707"/>
    </source>
</evidence>
<gene>
    <name evidence="1" type="ORF">HJG59_009107</name>
</gene>
<evidence type="ECO:0000313" key="1">
    <source>
        <dbReference type="EMBL" id="KAF6426399.1"/>
    </source>
</evidence>
<comment type="caution">
    <text evidence="1">The sequence shown here is derived from an EMBL/GenBank/DDBJ whole genome shotgun (WGS) entry which is preliminary data.</text>
</comment>